<keyword evidence="4" id="KW-0804">Transcription</keyword>
<dbReference type="SUPFAM" id="SSF53850">
    <property type="entry name" value="Periplasmic binding protein-like II"/>
    <property type="match status" value="1"/>
</dbReference>
<comment type="similarity">
    <text evidence="1">Belongs to the LysR transcriptional regulatory family.</text>
</comment>
<evidence type="ECO:0000313" key="10">
    <source>
        <dbReference type="Proteomes" id="UP000533641"/>
    </source>
</evidence>
<comment type="function">
    <text evidence="5">Transcriptional regulator of the ttuABCDE tartrate utilization operon.</text>
</comment>
<dbReference type="InterPro" id="IPR036390">
    <property type="entry name" value="WH_DNA-bd_sf"/>
</dbReference>
<dbReference type="CDD" id="cd05466">
    <property type="entry name" value="PBP2_LTTR_substrate"/>
    <property type="match status" value="1"/>
</dbReference>
<dbReference type="PANTHER" id="PTHR30419">
    <property type="entry name" value="HTH-TYPE TRANSCRIPTIONAL REGULATOR YBHD"/>
    <property type="match status" value="1"/>
</dbReference>
<keyword evidence="3 9" id="KW-0238">DNA-binding</keyword>
<dbReference type="AlphaFoldDB" id="A0A7W6WIB3"/>
<comment type="caution">
    <text evidence="9">The sequence shown here is derived from an EMBL/GenBank/DDBJ whole genome shotgun (WGS) entry which is preliminary data.</text>
</comment>
<dbReference type="InterPro" id="IPR000847">
    <property type="entry name" value="LysR_HTH_N"/>
</dbReference>
<sequence length="333" mass="37367">MIDKLEFFIALANEKHFGRAAEECGISQPTLSAAIRQLEDQLGVMLVQRGSRFQGLTPEGQRVLEWARRIVGDTRTMREEMRAARKGLSGHLRLASIPTALAMLPRITTPFQERHPDVTFSIVSRNSLQVLSMLENLEIDAGVTYLENEPLGRVTTVPLYAERYHLITAAGSPLSDRETVTWREVGDLRLCLLTADMQNRRIINRHLAEAGVSAHPTLESGSMIVLFSHVRTGRWASIMPRNVAESFGFPAEIRMIPIVEPAAHHSVGLVATHREPFTPLVSALLHEARILAERAKVFDRNFLSVDETALLIARCFPERLPSRYRIGMGRPLR</sequence>
<dbReference type="GO" id="GO:0003677">
    <property type="term" value="F:DNA binding"/>
    <property type="evidence" value="ECO:0007669"/>
    <property type="project" value="UniProtKB-KW"/>
</dbReference>
<protein>
    <recommendedName>
        <fullName evidence="6">HTH-type transcriptional regulator TtuA</fullName>
    </recommendedName>
    <alternativeName>
        <fullName evidence="7">Tartrate utilization transcriptional regulator</fullName>
    </alternativeName>
</protein>
<dbReference type="GO" id="GO:0003700">
    <property type="term" value="F:DNA-binding transcription factor activity"/>
    <property type="evidence" value="ECO:0007669"/>
    <property type="project" value="InterPro"/>
</dbReference>
<accession>A0A7W6WIB3</accession>
<feature type="domain" description="HTH lysR-type" evidence="8">
    <location>
        <begin position="1"/>
        <end position="57"/>
    </location>
</feature>
<name>A0A7W6WIB3_9HYPH</name>
<dbReference type="Pfam" id="PF00126">
    <property type="entry name" value="HTH_1"/>
    <property type="match status" value="1"/>
</dbReference>
<keyword evidence="2" id="KW-0805">Transcription regulation</keyword>
<dbReference type="GO" id="GO:0005829">
    <property type="term" value="C:cytosol"/>
    <property type="evidence" value="ECO:0007669"/>
    <property type="project" value="TreeGrafter"/>
</dbReference>
<evidence type="ECO:0000256" key="3">
    <source>
        <dbReference type="ARBA" id="ARBA00023125"/>
    </source>
</evidence>
<dbReference type="SUPFAM" id="SSF46785">
    <property type="entry name" value="Winged helix' DNA-binding domain"/>
    <property type="match status" value="1"/>
</dbReference>
<evidence type="ECO:0000256" key="2">
    <source>
        <dbReference type="ARBA" id="ARBA00023015"/>
    </source>
</evidence>
<evidence type="ECO:0000256" key="5">
    <source>
        <dbReference type="ARBA" id="ARBA00054626"/>
    </source>
</evidence>
<dbReference type="PRINTS" id="PR00039">
    <property type="entry name" value="HTHLYSR"/>
</dbReference>
<reference evidence="9 10" key="1">
    <citation type="submission" date="2020-08" db="EMBL/GenBank/DDBJ databases">
        <title>Genomic Encyclopedia of Type Strains, Phase IV (KMG-V): Genome sequencing to study the core and pangenomes of soil and plant-associated prokaryotes.</title>
        <authorList>
            <person name="Whitman W."/>
        </authorList>
    </citation>
    <scope>NUCLEOTIDE SEQUENCE [LARGE SCALE GENOMIC DNA]</scope>
    <source>
        <strain evidence="9 10">SEMIA 402</strain>
    </source>
</reference>
<dbReference type="InterPro" id="IPR036388">
    <property type="entry name" value="WH-like_DNA-bd_sf"/>
</dbReference>
<dbReference type="PROSITE" id="PS50931">
    <property type="entry name" value="HTH_LYSR"/>
    <property type="match status" value="1"/>
</dbReference>
<dbReference type="InterPro" id="IPR050950">
    <property type="entry name" value="HTH-type_LysR_regulators"/>
</dbReference>
<evidence type="ECO:0000256" key="7">
    <source>
        <dbReference type="ARBA" id="ARBA00083243"/>
    </source>
</evidence>
<dbReference type="EMBL" id="JACIGM010000021">
    <property type="protein sequence ID" value="MBB4278855.1"/>
    <property type="molecule type" value="Genomic_DNA"/>
</dbReference>
<dbReference type="Gene3D" id="1.10.10.10">
    <property type="entry name" value="Winged helix-like DNA-binding domain superfamily/Winged helix DNA-binding domain"/>
    <property type="match status" value="1"/>
</dbReference>
<dbReference type="Proteomes" id="UP000533641">
    <property type="component" value="Unassembled WGS sequence"/>
</dbReference>
<evidence type="ECO:0000313" key="9">
    <source>
        <dbReference type="EMBL" id="MBB4278855.1"/>
    </source>
</evidence>
<dbReference type="FunFam" id="1.10.10.10:FF:000001">
    <property type="entry name" value="LysR family transcriptional regulator"/>
    <property type="match status" value="1"/>
</dbReference>
<evidence type="ECO:0000256" key="6">
    <source>
        <dbReference type="ARBA" id="ARBA00067332"/>
    </source>
</evidence>
<evidence type="ECO:0000256" key="1">
    <source>
        <dbReference type="ARBA" id="ARBA00009437"/>
    </source>
</evidence>
<dbReference type="InterPro" id="IPR005119">
    <property type="entry name" value="LysR_subst-bd"/>
</dbReference>
<gene>
    <name evidence="9" type="ORF">GGE12_006666</name>
</gene>
<dbReference type="Pfam" id="PF03466">
    <property type="entry name" value="LysR_substrate"/>
    <property type="match status" value="1"/>
</dbReference>
<evidence type="ECO:0000259" key="8">
    <source>
        <dbReference type="PROSITE" id="PS50931"/>
    </source>
</evidence>
<evidence type="ECO:0000256" key="4">
    <source>
        <dbReference type="ARBA" id="ARBA00023163"/>
    </source>
</evidence>
<dbReference type="PANTHER" id="PTHR30419:SF31">
    <property type="entry name" value="BLR3139 PROTEIN"/>
    <property type="match status" value="1"/>
</dbReference>
<dbReference type="Gene3D" id="3.40.190.290">
    <property type="match status" value="1"/>
</dbReference>
<organism evidence="9 10">
    <name type="scientific">Rhizobium mongolense</name>
    <dbReference type="NCBI Taxonomy" id="57676"/>
    <lineage>
        <taxon>Bacteria</taxon>
        <taxon>Pseudomonadati</taxon>
        <taxon>Pseudomonadota</taxon>
        <taxon>Alphaproteobacteria</taxon>
        <taxon>Hyphomicrobiales</taxon>
        <taxon>Rhizobiaceae</taxon>
        <taxon>Rhizobium/Agrobacterium group</taxon>
        <taxon>Rhizobium</taxon>
    </lineage>
</organism>
<proteinExistence type="inferred from homology"/>